<dbReference type="Pfam" id="PF04932">
    <property type="entry name" value="Wzy_C"/>
    <property type="match status" value="1"/>
</dbReference>
<name>A0A6I6MLU6_9CAUL</name>
<dbReference type="GO" id="GO:0016874">
    <property type="term" value="F:ligase activity"/>
    <property type="evidence" value="ECO:0007669"/>
    <property type="project" value="UniProtKB-KW"/>
</dbReference>
<dbReference type="RefSeq" id="WP_158767204.1">
    <property type="nucleotide sequence ID" value="NZ_CP047045.1"/>
</dbReference>
<keyword evidence="3 5" id="KW-1133">Transmembrane helix</keyword>
<feature type="transmembrane region" description="Helical" evidence="5">
    <location>
        <begin position="52"/>
        <end position="70"/>
    </location>
</feature>
<evidence type="ECO:0000256" key="2">
    <source>
        <dbReference type="ARBA" id="ARBA00022692"/>
    </source>
</evidence>
<reference evidence="8" key="1">
    <citation type="submission" date="2019-12" db="EMBL/GenBank/DDBJ databases">
        <title>Complete genome of Terracaulis silvestris 0127_4.</title>
        <authorList>
            <person name="Vieira S."/>
            <person name="Riedel T."/>
            <person name="Sproer C."/>
            <person name="Pascual J."/>
            <person name="Boedeker C."/>
            <person name="Overmann J."/>
        </authorList>
    </citation>
    <scope>NUCLEOTIDE SEQUENCE [LARGE SCALE GENOMIC DNA]</scope>
    <source>
        <strain evidence="8">0127_4</strain>
    </source>
</reference>
<evidence type="ECO:0000313" key="7">
    <source>
        <dbReference type="EMBL" id="QGZ96415.1"/>
    </source>
</evidence>
<keyword evidence="8" id="KW-1185">Reference proteome</keyword>
<gene>
    <name evidence="7" type="ORF">DSM104635_03274</name>
</gene>
<proteinExistence type="predicted"/>
<feature type="transmembrane region" description="Helical" evidence="5">
    <location>
        <begin position="107"/>
        <end position="125"/>
    </location>
</feature>
<comment type="subcellular location">
    <subcellularLocation>
        <location evidence="1">Membrane</location>
        <topology evidence="1">Multi-pass membrane protein</topology>
    </subcellularLocation>
</comment>
<dbReference type="PANTHER" id="PTHR37422:SF13">
    <property type="entry name" value="LIPOPOLYSACCHARIDE BIOSYNTHESIS PROTEIN PA4999-RELATED"/>
    <property type="match status" value="1"/>
</dbReference>
<dbReference type="EMBL" id="CP047045">
    <property type="protein sequence ID" value="QGZ96415.1"/>
    <property type="molecule type" value="Genomic_DNA"/>
</dbReference>
<evidence type="ECO:0000256" key="3">
    <source>
        <dbReference type="ARBA" id="ARBA00022989"/>
    </source>
</evidence>
<dbReference type="GO" id="GO:0016020">
    <property type="term" value="C:membrane"/>
    <property type="evidence" value="ECO:0007669"/>
    <property type="project" value="UniProtKB-SubCell"/>
</dbReference>
<accession>A0A6I6MLU6</accession>
<feature type="transmembrane region" description="Helical" evidence="5">
    <location>
        <begin position="82"/>
        <end position="101"/>
    </location>
</feature>
<protein>
    <submittedName>
        <fullName evidence="7">Lipid A core-O-antigen ligase</fullName>
    </submittedName>
</protein>
<evidence type="ECO:0000256" key="4">
    <source>
        <dbReference type="ARBA" id="ARBA00023136"/>
    </source>
</evidence>
<dbReference type="AlphaFoldDB" id="A0A6I6MLU6"/>
<keyword evidence="4 5" id="KW-0472">Membrane</keyword>
<keyword evidence="2 5" id="KW-0812">Transmembrane</keyword>
<feature type="transmembrane region" description="Helical" evidence="5">
    <location>
        <begin position="337"/>
        <end position="357"/>
    </location>
</feature>
<sequence>MTIAHASADADAPARAGFARWEGVAAALCLAQFSEPLFAAIAQSQGLAEPPGYARIFFLPVYAFLAFVLWRDRALAARTAWAAPLLMSLVVLAGASTLWSIDSGATLRRVVWLTLTMAFGLYLAWRYEWERLVTVIGGAFVVLIAGSLLLGLVAPSVGRMTFEHPGAWSGLWTHKNTLGGIMALGVAVCVSAALVEPKRRRFWFAWAAGAFALVLLSTSKTALVASMLGVAVIGACMLVRRGPLPALLVGAGVLGVVIVGTSIVLLAPDVIVAVLGRDLTLTGRTEIWDAAAPAVAAQPWFGYGYYAFWLPDNGPAFWVREAVAWQVASAHSSWLEMALGMGRVGVMLLALQLIATLWRGAGAIMDPRAGLWAPAFLAAFALYTMSESHAMQANNVFWTIYVAVAARLVLDARERKT</sequence>
<dbReference type="InterPro" id="IPR007016">
    <property type="entry name" value="O-antigen_ligase-rel_domated"/>
</dbReference>
<evidence type="ECO:0000256" key="1">
    <source>
        <dbReference type="ARBA" id="ARBA00004141"/>
    </source>
</evidence>
<feature type="transmembrane region" description="Helical" evidence="5">
    <location>
        <begin position="246"/>
        <end position="267"/>
    </location>
</feature>
<feature type="transmembrane region" description="Helical" evidence="5">
    <location>
        <begin position="202"/>
        <end position="217"/>
    </location>
</feature>
<feature type="transmembrane region" description="Helical" evidence="5">
    <location>
        <begin position="132"/>
        <end position="157"/>
    </location>
</feature>
<dbReference type="PANTHER" id="PTHR37422">
    <property type="entry name" value="TEICHURONIC ACID BIOSYNTHESIS PROTEIN TUAE"/>
    <property type="match status" value="1"/>
</dbReference>
<evidence type="ECO:0000259" key="6">
    <source>
        <dbReference type="Pfam" id="PF04932"/>
    </source>
</evidence>
<feature type="transmembrane region" description="Helical" evidence="5">
    <location>
        <begin position="369"/>
        <end position="386"/>
    </location>
</feature>
<keyword evidence="7" id="KW-0436">Ligase</keyword>
<feature type="domain" description="O-antigen ligase-related" evidence="6">
    <location>
        <begin position="210"/>
        <end position="349"/>
    </location>
</feature>
<evidence type="ECO:0000256" key="5">
    <source>
        <dbReference type="SAM" id="Phobius"/>
    </source>
</evidence>
<feature type="transmembrane region" description="Helical" evidence="5">
    <location>
        <begin position="177"/>
        <end position="195"/>
    </location>
</feature>
<organism evidence="7 8">
    <name type="scientific">Terricaulis silvestris</name>
    <dbReference type="NCBI Taxonomy" id="2686094"/>
    <lineage>
        <taxon>Bacteria</taxon>
        <taxon>Pseudomonadati</taxon>
        <taxon>Pseudomonadota</taxon>
        <taxon>Alphaproteobacteria</taxon>
        <taxon>Caulobacterales</taxon>
        <taxon>Caulobacteraceae</taxon>
        <taxon>Terricaulis</taxon>
    </lineage>
</organism>
<dbReference type="InterPro" id="IPR051533">
    <property type="entry name" value="WaaL-like"/>
</dbReference>
<feature type="transmembrane region" description="Helical" evidence="5">
    <location>
        <begin position="392"/>
        <end position="410"/>
    </location>
</feature>
<evidence type="ECO:0000313" key="8">
    <source>
        <dbReference type="Proteomes" id="UP000431269"/>
    </source>
</evidence>
<dbReference type="KEGG" id="tsv:DSM104635_03274"/>
<dbReference type="Proteomes" id="UP000431269">
    <property type="component" value="Chromosome"/>
</dbReference>